<organism evidence="4 5">
    <name type="scientific">Microthlaspi erraticum</name>
    <dbReference type="NCBI Taxonomy" id="1685480"/>
    <lineage>
        <taxon>Eukaryota</taxon>
        <taxon>Viridiplantae</taxon>
        <taxon>Streptophyta</taxon>
        <taxon>Embryophyta</taxon>
        <taxon>Tracheophyta</taxon>
        <taxon>Spermatophyta</taxon>
        <taxon>Magnoliopsida</taxon>
        <taxon>eudicotyledons</taxon>
        <taxon>Gunneridae</taxon>
        <taxon>Pentapetalae</taxon>
        <taxon>rosids</taxon>
        <taxon>malvids</taxon>
        <taxon>Brassicales</taxon>
        <taxon>Brassicaceae</taxon>
        <taxon>Coluteocarpeae</taxon>
        <taxon>Microthlaspi</taxon>
    </lineage>
</organism>
<dbReference type="InterPro" id="IPR023213">
    <property type="entry name" value="CAT-like_dom_sf"/>
</dbReference>
<dbReference type="Proteomes" id="UP000467841">
    <property type="component" value="Unassembled WGS sequence"/>
</dbReference>
<keyword evidence="5" id="KW-1185">Reference proteome</keyword>
<keyword evidence="2" id="KW-0012">Acyltransferase</keyword>
<dbReference type="PANTHER" id="PTHR31625">
    <property type="match status" value="1"/>
</dbReference>
<gene>
    <name evidence="4" type="ORF">MERR_LOCUS18130</name>
    <name evidence="3" type="ORF">MERR_LOCUS9703</name>
</gene>
<evidence type="ECO:0000256" key="1">
    <source>
        <dbReference type="ARBA" id="ARBA00022679"/>
    </source>
</evidence>
<name>A0A6D2J132_9BRAS</name>
<dbReference type="Gene3D" id="3.30.559.10">
    <property type="entry name" value="Chloramphenicol acetyltransferase-like domain"/>
    <property type="match status" value="2"/>
</dbReference>
<protein>
    <submittedName>
        <fullName evidence="4">Uncharacterized protein</fullName>
    </submittedName>
</protein>
<dbReference type="EMBL" id="CACVBM020001098">
    <property type="protein sequence ID" value="CAA7030895.1"/>
    <property type="molecule type" value="Genomic_DNA"/>
</dbReference>
<dbReference type="FunFam" id="3.30.559.10:FF:000035">
    <property type="entry name" value="Phenolic glucoside malonyltransferase 1"/>
    <property type="match status" value="1"/>
</dbReference>
<dbReference type="OrthoDB" id="1862401at2759"/>
<evidence type="ECO:0000313" key="3">
    <source>
        <dbReference type="EMBL" id="CAA7022468.1"/>
    </source>
</evidence>
<dbReference type="GO" id="GO:0016747">
    <property type="term" value="F:acyltransferase activity, transferring groups other than amino-acyl groups"/>
    <property type="evidence" value="ECO:0007669"/>
    <property type="project" value="UniProtKB-ARBA"/>
</dbReference>
<proteinExistence type="predicted"/>
<dbReference type="AlphaFoldDB" id="A0A6D2J132"/>
<evidence type="ECO:0000256" key="2">
    <source>
        <dbReference type="ARBA" id="ARBA00023315"/>
    </source>
</evidence>
<keyword evidence="1" id="KW-0808">Transferase</keyword>
<accession>A0A6D2J132</accession>
<dbReference type="InterPro" id="IPR051504">
    <property type="entry name" value="Plant_metabolite_acyltrans"/>
</dbReference>
<evidence type="ECO:0000313" key="5">
    <source>
        <dbReference type="Proteomes" id="UP000467841"/>
    </source>
</evidence>
<reference evidence="4 5" key="1">
    <citation type="submission" date="2020-01" db="EMBL/GenBank/DDBJ databases">
        <authorList>
            <person name="Mishra B."/>
        </authorList>
    </citation>
    <scope>NUCLEOTIDE SEQUENCE [LARGE SCALE GENOMIC DNA]</scope>
</reference>
<dbReference type="Pfam" id="PF02458">
    <property type="entry name" value="Transferase"/>
    <property type="match status" value="1"/>
</dbReference>
<dbReference type="EMBL" id="CACVBM020000699">
    <property type="protein sequence ID" value="CAA7022468.1"/>
    <property type="molecule type" value="Genomic_DNA"/>
</dbReference>
<sequence length="457" mass="51101">MALNVIKISRIRPATDSSRDSVESLVIPLTFFDLRWVRSHPTQKVIFYKLSGPESSRECFHAVILPKLQLSLSLVLRHYIPLAGRLTWWAPEDPKPRIVVSDESTVSLVVAETDADFSGVSGKGLRHQSELRVLVPELSISRDSATLISLQITLFPTKGFSIGTSEHHVVQDATGSSMFIKSWAHICKSQEIGTMTLPEELSPVIDRTIVEVPANLESKILESQSYFSDEINGKRTLNMPPIGKIGSDFVRFTLQLTQEHIVKLKERVNSESTRRDLHLSTFVVANAYMWSCMVKARGGDAERPVVFMYAADFRNRLNRSVPENYFGNCVFPIGCFGYEAKTFLGEDGFVNAVEILSGSVKSLGSRGIESLCDMYIDGMESMKIGTQVESVSGSNWIGIYESDFGWGRPVNNEMVSIDRYTAFTMSKRRDETGGVEIGLCLTKTEMDIFISLFKNDF</sequence>
<evidence type="ECO:0000313" key="4">
    <source>
        <dbReference type="EMBL" id="CAA7030895.1"/>
    </source>
</evidence>